<keyword evidence="3" id="KW-0597">Phosphoprotein</keyword>
<dbReference type="InterPro" id="IPR004358">
    <property type="entry name" value="Sig_transdc_His_kin-like_C"/>
</dbReference>
<dbReference type="PANTHER" id="PTHR43065:SF46">
    <property type="entry name" value="C4-DICARBOXYLATE TRANSPORT SENSOR PROTEIN DCTB"/>
    <property type="match status" value="1"/>
</dbReference>
<accession>A0A2N4UHU0</accession>
<dbReference type="InterPro" id="IPR003661">
    <property type="entry name" value="HisK_dim/P_dom"/>
</dbReference>
<evidence type="ECO:0000256" key="8">
    <source>
        <dbReference type="ARBA" id="ARBA00023012"/>
    </source>
</evidence>
<dbReference type="Gene3D" id="3.30.450.20">
    <property type="entry name" value="PAS domain"/>
    <property type="match status" value="1"/>
</dbReference>
<dbReference type="SUPFAM" id="SSF47384">
    <property type="entry name" value="Homodimeric domain of signal transducing histidine kinase"/>
    <property type="match status" value="1"/>
</dbReference>
<keyword evidence="8" id="KW-0902">Two-component regulatory system</keyword>
<sequence length="375" mass="40729">MTSPTQEPGNETDLVQHALRAAGVGCWDLDLATGSLWRSPECDRIWGSTRADRRAPLNVLLARIIPDDRDSVAAAFEQAPSQGMIALEKRIQRVDDDTIRWIRLTGQAYYRAEQLAGIAGVVADVTPEHLAREKLRHTEKMQSLGHMAREVAHDFNNLLMVIGASLEMLSEHIDGERANRLFSAMSHGVERGVALTHHLMDFSQPAEAEMKVVGIDQLMASAKLDLISHAGDRVVVTIPPAPSAWCYCVDPDQLVTAMTNIIDNAREAMSQGGRVIISTTVQDLDHASAANFGVRAGAYVGISFDDDGIGIPPDLIPRVFEPLFSTKQDKKGHGFGLSQAYAMASSSGGFVTIESQQQRGTTVTIHLPLASPVPH</sequence>
<dbReference type="SMART" id="SM00388">
    <property type="entry name" value="HisKA"/>
    <property type="match status" value="1"/>
</dbReference>
<keyword evidence="4" id="KW-0808">Transferase</keyword>
<gene>
    <name evidence="11" type="ORF">CR155_07435</name>
</gene>
<evidence type="ECO:0000256" key="1">
    <source>
        <dbReference type="ARBA" id="ARBA00000085"/>
    </source>
</evidence>
<dbReference type="Gene3D" id="3.30.565.10">
    <property type="entry name" value="Histidine kinase-like ATPase, C-terminal domain"/>
    <property type="match status" value="1"/>
</dbReference>
<comment type="caution">
    <text evidence="11">The sequence shown here is derived from an EMBL/GenBank/DDBJ whole genome shotgun (WGS) entry which is preliminary data.</text>
</comment>
<keyword evidence="7" id="KW-0067">ATP-binding</keyword>
<protein>
    <recommendedName>
        <fullName evidence="2">histidine kinase</fullName>
        <ecNumber evidence="2">2.7.13.3</ecNumber>
    </recommendedName>
</protein>
<comment type="catalytic activity">
    <reaction evidence="1">
        <text>ATP + protein L-histidine = ADP + protein N-phospho-L-histidine.</text>
        <dbReference type="EC" id="2.7.13.3"/>
    </reaction>
</comment>
<feature type="domain" description="Histidine kinase" evidence="9">
    <location>
        <begin position="150"/>
        <end position="371"/>
    </location>
</feature>
<dbReference type="OrthoDB" id="9146564at2"/>
<dbReference type="PRINTS" id="PR00344">
    <property type="entry name" value="BCTRLSENSOR"/>
</dbReference>
<organism evidence="11 12">
    <name type="scientific">Pollutimonas nitritireducens</name>
    <dbReference type="NCBI Taxonomy" id="2045209"/>
    <lineage>
        <taxon>Bacteria</taxon>
        <taxon>Pseudomonadati</taxon>
        <taxon>Pseudomonadota</taxon>
        <taxon>Betaproteobacteria</taxon>
        <taxon>Burkholderiales</taxon>
        <taxon>Alcaligenaceae</taxon>
        <taxon>Pollutimonas</taxon>
    </lineage>
</organism>
<dbReference type="InterPro" id="IPR003594">
    <property type="entry name" value="HATPase_dom"/>
</dbReference>
<dbReference type="InterPro" id="IPR013655">
    <property type="entry name" value="PAS_fold_3"/>
</dbReference>
<evidence type="ECO:0000256" key="5">
    <source>
        <dbReference type="ARBA" id="ARBA00022741"/>
    </source>
</evidence>
<dbReference type="EMBL" id="PDNV01000004">
    <property type="protein sequence ID" value="PLC54593.1"/>
    <property type="molecule type" value="Genomic_DNA"/>
</dbReference>
<dbReference type="SUPFAM" id="SSF55785">
    <property type="entry name" value="PYP-like sensor domain (PAS domain)"/>
    <property type="match status" value="1"/>
</dbReference>
<dbReference type="InterPro" id="IPR005467">
    <property type="entry name" value="His_kinase_dom"/>
</dbReference>
<dbReference type="PANTHER" id="PTHR43065">
    <property type="entry name" value="SENSOR HISTIDINE KINASE"/>
    <property type="match status" value="1"/>
</dbReference>
<proteinExistence type="predicted"/>
<dbReference type="RefSeq" id="WP_102069361.1">
    <property type="nucleotide sequence ID" value="NZ_PDNV01000004.1"/>
</dbReference>
<evidence type="ECO:0000256" key="2">
    <source>
        <dbReference type="ARBA" id="ARBA00012438"/>
    </source>
</evidence>
<evidence type="ECO:0000256" key="7">
    <source>
        <dbReference type="ARBA" id="ARBA00022840"/>
    </source>
</evidence>
<dbReference type="PROSITE" id="PS50113">
    <property type="entry name" value="PAC"/>
    <property type="match status" value="1"/>
</dbReference>
<reference evidence="11 12" key="1">
    <citation type="submission" date="2017-10" db="EMBL/GenBank/DDBJ databases">
        <title>Two draft genome sequences of Pusillimonas sp. strains isolated from a nitrate- and radionuclide-contaminated groundwater in Russia.</title>
        <authorList>
            <person name="Grouzdev D.S."/>
            <person name="Tourova T.P."/>
            <person name="Goeva M.A."/>
            <person name="Babich T.L."/>
            <person name="Sokolova D.S."/>
            <person name="Abdullin R."/>
            <person name="Poltaraus A.B."/>
            <person name="Toshchakov S.V."/>
            <person name="Nazina T.N."/>
        </authorList>
    </citation>
    <scope>NUCLEOTIDE SEQUENCE [LARGE SCALE GENOMIC DNA]</scope>
    <source>
        <strain evidence="11 12">JR1/69-2-13</strain>
    </source>
</reference>
<keyword evidence="5" id="KW-0547">Nucleotide-binding</keyword>
<keyword evidence="6" id="KW-0418">Kinase</keyword>
<dbReference type="EC" id="2.7.13.3" evidence="2"/>
<dbReference type="Pfam" id="PF02518">
    <property type="entry name" value="HATPase_c"/>
    <property type="match status" value="1"/>
</dbReference>
<keyword evidence="12" id="KW-1185">Reference proteome</keyword>
<dbReference type="Proteomes" id="UP000234328">
    <property type="component" value="Unassembled WGS sequence"/>
</dbReference>
<dbReference type="GO" id="GO:0000155">
    <property type="term" value="F:phosphorelay sensor kinase activity"/>
    <property type="evidence" value="ECO:0007669"/>
    <property type="project" value="InterPro"/>
</dbReference>
<name>A0A2N4UHU0_9BURK</name>
<evidence type="ECO:0000313" key="12">
    <source>
        <dbReference type="Proteomes" id="UP000234328"/>
    </source>
</evidence>
<evidence type="ECO:0000259" key="9">
    <source>
        <dbReference type="PROSITE" id="PS50109"/>
    </source>
</evidence>
<dbReference type="CDD" id="cd00082">
    <property type="entry name" value="HisKA"/>
    <property type="match status" value="1"/>
</dbReference>
<dbReference type="Gene3D" id="1.10.287.130">
    <property type="match status" value="1"/>
</dbReference>
<evidence type="ECO:0000256" key="3">
    <source>
        <dbReference type="ARBA" id="ARBA00022553"/>
    </source>
</evidence>
<evidence type="ECO:0000256" key="4">
    <source>
        <dbReference type="ARBA" id="ARBA00022679"/>
    </source>
</evidence>
<evidence type="ECO:0000313" key="11">
    <source>
        <dbReference type="EMBL" id="PLC54593.1"/>
    </source>
</evidence>
<dbReference type="InterPro" id="IPR036097">
    <property type="entry name" value="HisK_dim/P_sf"/>
</dbReference>
<dbReference type="AlphaFoldDB" id="A0A2N4UHU0"/>
<dbReference type="Pfam" id="PF08447">
    <property type="entry name" value="PAS_3"/>
    <property type="match status" value="1"/>
</dbReference>
<dbReference type="PROSITE" id="PS50109">
    <property type="entry name" value="HIS_KIN"/>
    <property type="match status" value="1"/>
</dbReference>
<evidence type="ECO:0000256" key="6">
    <source>
        <dbReference type="ARBA" id="ARBA00022777"/>
    </source>
</evidence>
<evidence type="ECO:0000259" key="10">
    <source>
        <dbReference type="PROSITE" id="PS50113"/>
    </source>
</evidence>
<feature type="domain" description="PAC" evidence="10">
    <location>
        <begin position="85"/>
        <end position="137"/>
    </location>
</feature>
<dbReference type="GO" id="GO:0005524">
    <property type="term" value="F:ATP binding"/>
    <property type="evidence" value="ECO:0007669"/>
    <property type="project" value="UniProtKB-KW"/>
</dbReference>
<dbReference type="InterPro" id="IPR036890">
    <property type="entry name" value="HATPase_C_sf"/>
</dbReference>
<dbReference type="SMART" id="SM00387">
    <property type="entry name" value="HATPase_c"/>
    <property type="match status" value="1"/>
</dbReference>
<dbReference type="InterPro" id="IPR000700">
    <property type="entry name" value="PAS-assoc_C"/>
</dbReference>
<dbReference type="SUPFAM" id="SSF55874">
    <property type="entry name" value="ATPase domain of HSP90 chaperone/DNA topoisomerase II/histidine kinase"/>
    <property type="match status" value="1"/>
</dbReference>
<dbReference type="InterPro" id="IPR035965">
    <property type="entry name" value="PAS-like_dom_sf"/>
</dbReference>